<dbReference type="EMBL" id="BSXT01000496">
    <property type="protein sequence ID" value="GMF28751.1"/>
    <property type="molecule type" value="Genomic_DNA"/>
</dbReference>
<feature type="compositionally biased region" description="Polar residues" evidence="1">
    <location>
        <begin position="25"/>
        <end position="41"/>
    </location>
</feature>
<dbReference type="Proteomes" id="UP001165121">
    <property type="component" value="Unassembled WGS sequence"/>
</dbReference>
<protein>
    <submittedName>
        <fullName evidence="2">Unnamed protein product</fullName>
    </submittedName>
</protein>
<evidence type="ECO:0000313" key="3">
    <source>
        <dbReference type="Proteomes" id="UP001165121"/>
    </source>
</evidence>
<gene>
    <name evidence="2" type="ORF">Pfra01_000601700</name>
</gene>
<dbReference type="OrthoDB" id="118677at2759"/>
<feature type="compositionally biased region" description="Basic and acidic residues" evidence="1">
    <location>
        <begin position="93"/>
        <end position="102"/>
    </location>
</feature>
<keyword evidence="3" id="KW-1185">Reference proteome</keyword>
<evidence type="ECO:0000256" key="1">
    <source>
        <dbReference type="SAM" id="MobiDB-lite"/>
    </source>
</evidence>
<reference evidence="2" key="1">
    <citation type="submission" date="2023-04" db="EMBL/GenBank/DDBJ databases">
        <title>Phytophthora fragariaefolia NBRC 109709.</title>
        <authorList>
            <person name="Ichikawa N."/>
            <person name="Sato H."/>
            <person name="Tonouchi N."/>
        </authorList>
    </citation>
    <scope>NUCLEOTIDE SEQUENCE</scope>
    <source>
        <strain evidence="2">NBRC 109709</strain>
    </source>
</reference>
<sequence length="264" mass="29271">MAKGSSAVPATLMKWGRIEMEGGPTHQTGSGGRLSSISKRSVSFDESAGGISEAKDEEVNDFGTSDIGLKTPPTVRPKGDADPSQIPLPQTPKKNEHGKESDDGGVFGVKTEGTLYFRDSHVVTPQSSNRDDRLALDTEASNSQRGDARALSGRSHRRFVSLDDYSDDDSGEDYYYRKEDAGYDDPSDELARQVRVVSEMERLNSTPRVELATHRPLAQIKAFSGLRNKSENSMQWLRTFVYEMKGTRTPPNEWCMVFELSLRD</sequence>
<accession>A0A9W6UB32</accession>
<dbReference type="AlphaFoldDB" id="A0A9W6UB32"/>
<comment type="caution">
    <text evidence="2">The sequence shown here is derived from an EMBL/GenBank/DDBJ whole genome shotgun (WGS) entry which is preliminary data.</text>
</comment>
<feature type="region of interest" description="Disordered" evidence="1">
    <location>
        <begin position="1"/>
        <end position="153"/>
    </location>
</feature>
<name>A0A9W6UB32_9STRA</name>
<proteinExistence type="predicted"/>
<evidence type="ECO:0000313" key="2">
    <source>
        <dbReference type="EMBL" id="GMF28751.1"/>
    </source>
</evidence>
<organism evidence="2 3">
    <name type="scientific">Phytophthora fragariaefolia</name>
    <dbReference type="NCBI Taxonomy" id="1490495"/>
    <lineage>
        <taxon>Eukaryota</taxon>
        <taxon>Sar</taxon>
        <taxon>Stramenopiles</taxon>
        <taxon>Oomycota</taxon>
        <taxon>Peronosporomycetes</taxon>
        <taxon>Peronosporales</taxon>
        <taxon>Peronosporaceae</taxon>
        <taxon>Phytophthora</taxon>
    </lineage>
</organism>